<proteinExistence type="predicted"/>
<accession>A0A0F6AIC6</accession>
<dbReference type="PATRIC" id="fig|1129367.4.peg.343"/>
<reference evidence="1 2" key="1">
    <citation type="journal article" date="2015" name="BMC Genomics">
        <title>Genome mining reveals unlocked bioactive potential of marine Gram-negative bacteria.</title>
        <authorList>
            <person name="Machado H."/>
            <person name="Sonnenschein E.C."/>
            <person name="Melchiorsen J."/>
            <person name="Gram L."/>
        </authorList>
    </citation>
    <scope>NUCLEOTIDE SEQUENCE [LARGE SCALE GENOMIC DNA]</scope>
    <source>
        <strain evidence="1 2">S4054</strain>
    </source>
</reference>
<sequence>MNTFRKLKKRYERSALVDSAIGWNISSNTEPCIMQTKGGL</sequence>
<dbReference type="EMBL" id="AUXW01000023">
    <property type="protein sequence ID" value="KKE85601.1"/>
    <property type="molecule type" value="Genomic_DNA"/>
</dbReference>
<gene>
    <name evidence="1" type="ORF">N479_25640</name>
</gene>
<evidence type="ECO:0000313" key="2">
    <source>
        <dbReference type="Proteomes" id="UP000033434"/>
    </source>
</evidence>
<comment type="caution">
    <text evidence="1">The sequence shown here is derived from an EMBL/GenBank/DDBJ whole genome shotgun (WGS) entry which is preliminary data.</text>
</comment>
<name>A0A0F6AIC6_9GAMM</name>
<dbReference type="Proteomes" id="UP000033434">
    <property type="component" value="Unassembled WGS sequence"/>
</dbReference>
<dbReference type="AlphaFoldDB" id="A0A0F6AIC6"/>
<organism evidence="1 2">
    <name type="scientific">Pseudoalteromonas luteoviolacea S4054</name>
    <dbReference type="NCBI Taxonomy" id="1129367"/>
    <lineage>
        <taxon>Bacteria</taxon>
        <taxon>Pseudomonadati</taxon>
        <taxon>Pseudomonadota</taxon>
        <taxon>Gammaproteobacteria</taxon>
        <taxon>Alteromonadales</taxon>
        <taxon>Pseudoalteromonadaceae</taxon>
        <taxon>Pseudoalteromonas</taxon>
    </lineage>
</organism>
<protein>
    <submittedName>
        <fullName evidence="1">Uncharacterized protein</fullName>
    </submittedName>
</protein>
<evidence type="ECO:0000313" key="1">
    <source>
        <dbReference type="EMBL" id="KKE85601.1"/>
    </source>
</evidence>